<keyword evidence="7 8" id="KW-0472">Membrane</keyword>
<dbReference type="PANTHER" id="PTHR11629:SF63">
    <property type="entry name" value="V-TYPE PROTON ATPASE SUBUNIT A"/>
    <property type="match status" value="1"/>
</dbReference>
<keyword evidence="6 8" id="KW-0406">Ion transport</keyword>
<evidence type="ECO:0000256" key="7">
    <source>
        <dbReference type="ARBA" id="ARBA00023136"/>
    </source>
</evidence>
<comment type="similarity">
    <text evidence="2 8">Belongs to the V-ATPase 116 kDa subunit family.</text>
</comment>
<comment type="function">
    <text evidence="8">Essential component of the vacuolar proton pump (V-ATPase), a multimeric enzyme that catalyzes the translocation of protons across the membranes. Required for assembly and activity of the V-ATPase.</text>
</comment>
<proteinExistence type="inferred from homology"/>
<dbReference type="GO" id="GO:0000329">
    <property type="term" value="C:fungal-type vacuole membrane"/>
    <property type="evidence" value="ECO:0007669"/>
    <property type="project" value="TreeGrafter"/>
</dbReference>
<keyword evidence="10" id="KW-1185">Reference proteome</keyword>
<dbReference type="GO" id="GO:0007035">
    <property type="term" value="P:vacuolar acidification"/>
    <property type="evidence" value="ECO:0007669"/>
    <property type="project" value="TreeGrafter"/>
</dbReference>
<dbReference type="InterPro" id="IPR002490">
    <property type="entry name" value="V-ATPase_116kDa_su"/>
</dbReference>
<organism evidence="9 10">
    <name type="scientific">Terfezia boudieri ATCC MYA-4762</name>
    <dbReference type="NCBI Taxonomy" id="1051890"/>
    <lineage>
        <taxon>Eukaryota</taxon>
        <taxon>Fungi</taxon>
        <taxon>Dikarya</taxon>
        <taxon>Ascomycota</taxon>
        <taxon>Pezizomycotina</taxon>
        <taxon>Pezizomycetes</taxon>
        <taxon>Pezizales</taxon>
        <taxon>Pezizaceae</taxon>
        <taxon>Terfezia</taxon>
    </lineage>
</organism>
<dbReference type="GO" id="GO:0033179">
    <property type="term" value="C:proton-transporting V-type ATPase, V0 domain"/>
    <property type="evidence" value="ECO:0007669"/>
    <property type="project" value="InterPro"/>
</dbReference>
<evidence type="ECO:0000256" key="3">
    <source>
        <dbReference type="ARBA" id="ARBA00022448"/>
    </source>
</evidence>
<gene>
    <name evidence="9" type="ORF">L211DRAFT_847591</name>
</gene>
<evidence type="ECO:0000256" key="6">
    <source>
        <dbReference type="ARBA" id="ARBA00023065"/>
    </source>
</evidence>
<feature type="transmembrane region" description="Helical" evidence="8">
    <location>
        <begin position="177"/>
        <end position="206"/>
    </location>
</feature>
<dbReference type="InParanoid" id="A0A3N4M6U5"/>
<dbReference type="GO" id="GO:0016471">
    <property type="term" value="C:vacuolar proton-transporting V-type ATPase complex"/>
    <property type="evidence" value="ECO:0007669"/>
    <property type="project" value="TreeGrafter"/>
</dbReference>
<dbReference type="EMBL" id="ML121536">
    <property type="protein sequence ID" value="RPB25805.1"/>
    <property type="molecule type" value="Genomic_DNA"/>
</dbReference>
<feature type="transmembrane region" description="Helical" evidence="8">
    <location>
        <begin position="56"/>
        <end position="76"/>
    </location>
</feature>
<evidence type="ECO:0000256" key="8">
    <source>
        <dbReference type="RuleBase" id="RU361189"/>
    </source>
</evidence>
<sequence length="229" mass="26102">MVFLQSIFGYLVLTINYKWTQDWNARGDSPPSILNMLIFMFLQPGTVNEPLFRNQAFIQVCLLLIALCCVPIMLFLKPFWLRFEHNKHCAVGYRSISDGRIASALDPEDEDHPSLTAHHDSRHSLDSVNNSGALIAEDMKEEEEFEFGEVLIHQVIHTIEYAQLSTVLWSMTVGNAFYFSGFLGVIAMFFLFAMWFNLTVAVLVVMEGTSAMLHSLRLHWVEAMSKVCS</sequence>
<reference evidence="9 10" key="1">
    <citation type="journal article" date="2018" name="Nat. Ecol. Evol.">
        <title>Pezizomycetes genomes reveal the molecular basis of ectomycorrhizal truffle lifestyle.</title>
        <authorList>
            <person name="Murat C."/>
            <person name="Payen T."/>
            <person name="Noel B."/>
            <person name="Kuo A."/>
            <person name="Morin E."/>
            <person name="Chen J."/>
            <person name="Kohler A."/>
            <person name="Krizsan K."/>
            <person name="Balestrini R."/>
            <person name="Da Silva C."/>
            <person name="Montanini B."/>
            <person name="Hainaut M."/>
            <person name="Levati E."/>
            <person name="Barry K.W."/>
            <person name="Belfiori B."/>
            <person name="Cichocki N."/>
            <person name="Clum A."/>
            <person name="Dockter R.B."/>
            <person name="Fauchery L."/>
            <person name="Guy J."/>
            <person name="Iotti M."/>
            <person name="Le Tacon F."/>
            <person name="Lindquist E.A."/>
            <person name="Lipzen A."/>
            <person name="Malagnac F."/>
            <person name="Mello A."/>
            <person name="Molinier V."/>
            <person name="Miyauchi S."/>
            <person name="Poulain J."/>
            <person name="Riccioni C."/>
            <person name="Rubini A."/>
            <person name="Sitrit Y."/>
            <person name="Splivallo R."/>
            <person name="Traeger S."/>
            <person name="Wang M."/>
            <person name="Zifcakova L."/>
            <person name="Wipf D."/>
            <person name="Zambonelli A."/>
            <person name="Paolocci F."/>
            <person name="Nowrousian M."/>
            <person name="Ottonello S."/>
            <person name="Baldrian P."/>
            <person name="Spatafora J.W."/>
            <person name="Henrissat B."/>
            <person name="Nagy L.G."/>
            <person name="Aury J.M."/>
            <person name="Wincker P."/>
            <person name="Grigoriev I.V."/>
            <person name="Bonfante P."/>
            <person name="Martin F.M."/>
        </authorList>
    </citation>
    <scope>NUCLEOTIDE SEQUENCE [LARGE SCALE GENOMIC DNA]</scope>
    <source>
        <strain evidence="9 10">ATCC MYA-4762</strain>
    </source>
</reference>
<evidence type="ECO:0000256" key="1">
    <source>
        <dbReference type="ARBA" id="ARBA00004141"/>
    </source>
</evidence>
<name>A0A3N4M6U5_9PEZI</name>
<dbReference type="GO" id="GO:0051117">
    <property type="term" value="F:ATPase binding"/>
    <property type="evidence" value="ECO:0007669"/>
    <property type="project" value="TreeGrafter"/>
</dbReference>
<keyword evidence="5 8" id="KW-1133">Transmembrane helix</keyword>
<comment type="subcellular location">
    <subcellularLocation>
        <location evidence="1">Membrane</location>
        <topology evidence="1">Multi-pass membrane protein</topology>
    </subcellularLocation>
</comment>
<comment type="caution">
    <text evidence="8">Lacks conserved residue(s) required for the propagation of feature annotation.</text>
</comment>
<evidence type="ECO:0000256" key="2">
    <source>
        <dbReference type="ARBA" id="ARBA00009904"/>
    </source>
</evidence>
<dbReference type="STRING" id="1051890.A0A3N4M6U5"/>
<accession>A0A3N4M6U5</accession>
<dbReference type="Proteomes" id="UP000267821">
    <property type="component" value="Unassembled WGS sequence"/>
</dbReference>
<evidence type="ECO:0000256" key="5">
    <source>
        <dbReference type="ARBA" id="ARBA00022989"/>
    </source>
</evidence>
<dbReference type="PANTHER" id="PTHR11629">
    <property type="entry name" value="VACUOLAR PROTON ATPASES"/>
    <property type="match status" value="1"/>
</dbReference>
<evidence type="ECO:0000313" key="10">
    <source>
        <dbReference type="Proteomes" id="UP000267821"/>
    </source>
</evidence>
<evidence type="ECO:0000256" key="4">
    <source>
        <dbReference type="ARBA" id="ARBA00022692"/>
    </source>
</evidence>
<dbReference type="GO" id="GO:0046961">
    <property type="term" value="F:proton-transporting ATPase activity, rotational mechanism"/>
    <property type="evidence" value="ECO:0007669"/>
    <property type="project" value="InterPro"/>
</dbReference>
<keyword evidence="3 8" id="KW-0813">Transport</keyword>
<keyword evidence="4 8" id="KW-0812">Transmembrane</keyword>
<keyword evidence="8" id="KW-0375">Hydrogen ion transport</keyword>
<dbReference type="AlphaFoldDB" id="A0A3N4M6U5"/>
<dbReference type="Pfam" id="PF01496">
    <property type="entry name" value="V_ATPase_I"/>
    <property type="match status" value="1"/>
</dbReference>
<evidence type="ECO:0000313" key="9">
    <source>
        <dbReference type="EMBL" id="RPB25805.1"/>
    </source>
</evidence>
<protein>
    <recommendedName>
        <fullName evidence="8">V-type proton ATPase subunit a</fullName>
    </recommendedName>
</protein>
<dbReference type="OrthoDB" id="10264220at2759"/>